<dbReference type="Proteomes" id="UP000887569">
    <property type="component" value="Unplaced"/>
</dbReference>
<comment type="similarity">
    <text evidence="1">Belongs to the BCP1 family.</text>
</comment>
<dbReference type="InterPro" id="IPR025602">
    <property type="entry name" value="BCP1_family"/>
</dbReference>
<proteinExistence type="inferred from homology"/>
<reference evidence="3" key="1">
    <citation type="submission" date="2022-11" db="UniProtKB">
        <authorList>
            <consortium name="WormBaseParasite"/>
        </authorList>
    </citation>
    <scope>IDENTIFICATION</scope>
</reference>
<dbReference type="AlphaFoldDB" id="A0A915A4Y9"/>
<name>A0A915A4Y9_PARUN</name>
<evidence type="ECO:0000313" key="2">
    <source>
        <dbReference type="Proteomes" id="UP000887569"/>
    </source>
</evidence>
<dbReference type="WBParaSite" id="PgR001X_g142_t01">
    <property type="protein sequence ID" value="PgR001X_g142_t01"/>
    <property type="gene ID" value="PgR001X_g142"/>
</dbReference>
<dbReference type="Pfam" id="PF13862">
    <property type="entry name" value="BCCIP"/>
    <property type="match status" value="1"/>
</dbReference>
<dbReference type="PANTHER" id="PTHR13261">
    <property type="entry name" value="BRCA2 AND CDKN1A INTERACTING PROTEIN"/>
    <property type="match status" value="1"/>
</dbReference>
<evidence type="ECO:0000256" key="1">
    <source>
        <dbReference type="ARBA" id="ARBA00006781"/>
    </source>
</evidence>
<protein>
    <submittedName>
        <fullName evidence="3">Protein BCCIP homolog</fullName>
    </submittedName>
</protein>
<dbReference type="PANTHER" id="PTHR13261:SF0">
    <property type="entry name" value="BRCA2 AND CDKN1A-INTERACTING PROTEIN"/>
    <property type="match status" value="1"/>
</dbReference>
<organism evidence="2 3">
    <name type="scientific">Parascaris univalens</name>
    <name type="common">Nematode worm</name>
    <dbReference type="NCBI Taxonomy" id="6257"/>
    <lineage>
        <taxon>Eukaryota</taxon>
        <taxon>Metazoa</taxon>
        <taxon>Ecdysozoa</taxon>
        <taxon>Nematoda</taxon>
        <taxon>Chromadorea</taxon>
        <taxon>Rhabditida</taxon>
        <taxon>Spirurina</taxon>
        <taxon>Ascaridomorpha</taxon>
        <taxon>Ascaridoidea</taxon>
        <taxon>Ascarididae</taxon>
        <taxon>Parascaris</taxon>
    </lineage>
</organism>
<dbReference type="GO" id="GO:0005634">
    <property type="term" value="C:nucleus"/>
    <property type="evidence" value="ECO:0007669"/>
    <property type="project" value="TreeGrafter"/>
</dbReference>
<evidence type="ECO:0000313" key="3">
    <source>
        <dbReference type="WBParaSite" id="PgR001X_g142_t01"/>
    </source>
</evidence>
<keyword evidence="2" id="KW-1185">Reference proteome</keyword>
<sequence>MVDVYSRTMDIDYNEHDSSIAYLKDEDTEESEDELMRDDVDGVEEVFFDFEAFPLSDSDKNGIVDMLTQIFLRVDIDVNDMANALIRQSPFGCIFRPADDYIDEDNENIVFGIVSLIELGNTKKFENDIWNLLKARAGKYALNENIISRLEKLSSYSGGIRVGLLINERMLHFPSSIAAPAFDSLKNDIAASGTRYRFDVIITIQKIRIADVAKQQLGQDTGGKKKKKGKAAKKRAAAAALKSADVIFDNPEEEVLYSADIAESEGGIFDYFQYPVQSDVEKESKFNSTVVGGITYRPYRRVCLMDANRFSRFIDVASNQNSSK</sequence>
<accession>A0A915A4Y9</accession>